<comment type="caution">
    <text evidence="5">The sequence shown here is derived from an EMBL/GenBank/DDBJ whole genome shotgun (WGS) entry which is preliminary data.</text>
</comment>
<accession>A0A4R5ELV1</accession>
<dbReference type="PANTHER" id="PTHR43884">
    <property type="entry name" value="ACYL-COA DEHYDROGENASE"/>
    <property type="match status" value="1"/>
</dbReference>
<evidence type="ECO:0000256" key="3">
    <source>
        <dbReference type="ARBA" id="ARBA00023002"/>
    </source>
</evidence>
<dbReference type="GO" id="GO:0003995">
    <property type="term" value="F:acyl-CoA dehydrogenase activity"/>
    <property type="evidence" value="ECO:0007669"/>
    <property type="project" value="TreeGrafter"/>
</dbReference>
<evidence type="ECO:0000313" key="5">
    <source>
        <dbReference type="EMBL" id="TDE35649.1"/>
    </source>
</evidence>
<organism evidence="5 6">
    <name type="scientific">Antarcticimicrobium sediminis</name>
    <dbReference type="NCBI Taxonomy" id="2546227"/>
    <lineage>
        <taxon>Bacteria</taxon>
        <taxon>Pseudomonadati</taxon>
        <taxon>Pseudomonadota</taxon>
        <taxon>Alphaproteobacteria</taxon>
        <taxon>Rhodobacterales</taxon>
        <taxon>Paracoccaceae</taxon>
        <taxon>Antarcticimicrobium</taxon>
    </lineage>
</organism>
<protein>
    <submittedName>
        <fullName evidence="5">Acyl-CoA dehydrogenase</fullName>
    </submittedName>
</protein>
<reference evidence="5 6" key="1">
    <citation type="submission" date="2019-03" db="EMBL/GenBank/DDBJ databases">
        <authorList>
            <person name="Zhang S."/>
        </authorList>
    </citation>
    <scope>NUCLEOTIDE SEQUENCE [LARGE SCALE GENOMIC DNA]</scope>
    <source>
        <strain evidence="5 6">S4J41</strain>
    </source>
</reference>
<keyword evidence="3" id="KW-0560">Oxidoreductase</keyword>
<proteinExistence type="predicted"/>
<dbReference type="AlphaFoldDB" id="A0A4R5ELV1"/>
<keyword evidence="2" id="KW-0274">FAD</keyword>
<gene>
    <name evidence="5" type="ORF">E1B25_17005</name>
</gene>
<evidence type="ECO:0000256" key="1">
    <source>
        <dbReference type="ARBA" id="ARBA00022630"/>
    </source>
</evidence>
<evidence type="ECO:0000256" key="2">
    <source>
        <dbReference type="ARBA" id="ARBA00022827"/>
    </source>
</evidence>
<dbReference type="OrthoDB" id="2450120at2"/>
<dbReference type="RefSeq" id="WP_132830738.1">
    <property type="nucleotide sequence ID" value="NZ_SMFP01000012.1"/>
</dbReference>
<dbReference type="SUPFAM" id="SSF47203">
    <property type="entry name" value="Acyl-CoA dehydrogenase C-terminal domain-like"/>
    <property type="match status" value="1"/>
</dbReference>
<name>A0A4R5ELV1_9RHOB</name>
<feature type="domain" description="Acyl-CoA dehydrogenase/oxidase C-terminal" evidence="4">
    <location>
        <begin position="195"/>
        <end position="304"/>
    </location>
</feature>
<dbReference type="InterPro" id="IPR036250">
    <property type="entry name" value="AcylCo_DH-like_C"/>
</dbReference>
<dbReference type="PANTHER" id="PTHR43884:SF20">
    <property type="entry name" value="ACYL-COA DEHYDROGENASE FADE28"/>
    <property type="match status" value="1"/>
</dbReference>
<keyword evidence="1" id="KW-0285">Flavoprotein</keyword>
<dbReference type="Pfam" id="PF00441">
    <property type="entry name" value="Acyl-CoA_dh_1"/>
    <property type="match status" value="1"/>
</dbReference>
<keyword evidence="6" id="KW-1185">Reference proteome</keyword>
<dbReference type="EMBL" id="SMFP01000012">
    <property type="protein sequence ID" value="TDE35649.1"/>
    <property type="molecule type" value="Genomic_DNA"/>
</dbReference>
<dbReference type="InterPro" id="IPR009075">
    <property type="entry name" value="AcylCo_DH/oxidase_C"/>
</dbReference>
<sequence>MQEMVLDMGAKLFAEHADASFAAHPDDVTEGAVAWLAELWDQVEELGLPLALPTEVQGGFELPPTTALGLVRLAATQAIPLPLGETMIANWLLAHAGLPPAEGPASLALGPTLDGDRLTGTAARVAFGRHAQTVVLLVGDRLVRATGATVTDHSHNIAGEPRDTLEWTRAVETAPASVDEQTFRLLGATLRSQAIAGSLDAALSMTVAYANERQQFGRPIGRFQAIQQNMAVMATHVAAAGAAADMATDLLPDALVGTGAFSAAAMAAKIRTGEAAGTSAPIAHQTHGAIGYTSEYRLHPLTRRLWSWRDEWGREAEWSDALGKRVCTLGPDDFWPFLTRMGALA</sequence>
<evidence type="ECO:0000313" key="6">
    <source>
        <dbReference type="Proteomes" id="UP000294662"/>
    </source>
</evidence>
<dbReference type="Proteomes" id="UP000294662">
    <property type="component" value="Unassembled WGS sequence"/>
</dbReference>
<evidence type="ECO:0000259" key="4">
    <source>
        <dbReference type="Pfam" id="PF00441"/>
    </source>
</evidence>
<dbReference type="Gene3D" id="1.20.140.10">
    <property type="entry name" value="Butyryl-CoA Dehydrogenase, subunit A, domain 3"/>
    <property type="match status" value="1"/>
</dbReference>